<keyword evidence="4" id="KW-1185">Reference proteome</keyword>
<feature type="region of interest" description="Disordered" evidence="1">
    <location>
        <begin position="396"/>
        <end position="422"/>
    </location>
</feature>
<dbReference type="Gene3D" id="3.30.420.10">
    <property type="entry name" value="Ribonuclease H-like superfamily/Ribonuclease H"/>
    <property type="match status" value="1"/>
</dbReference>
<dbReference type="PROSITE" id="PS50994">
    <property type="entry name" value="INTEGRASE"/>
    <property type="match status" value="1"/>
</dbReference>
<feature type="region of interest" description="Disordered" evidence="1">
    <location>
        <begin position="1770"/>
        <end position="1790"/>
    </location>
</feature>
<evidence type="ECO:0000313" key="3">
    <source>
        <dbReference type="EMBL" id="CAK0863204.1"/>
    </source>
</evidence>
<feature type="compositionally biased region" description="Basic and acidic residues" evidence="1">
    <location>
        <begin position="1837"/>
        <end position="1847"/>
    </location>
</feature>
<gene>
    <name evidence="3" type="ORF">PCOR1329_LOCUS51406</name>
</gene>
<feature type="region of interest" description="Disordered" evidence="1">
    <location>
        <begin position="253"/>
        <end position="319"/>
    </location>
</feature>
<feature type="compositionally biased region" description="Acidic residues" evidence="1">
    <location>
        <begin position="1824"/>
        <end position="1833"/>
    </location>
</feature>
<feature type="compositionally biased region" description="Acidic residues" evidence="1">
    <location>
        <begin position="284"/>
        <end position="293"/>
    </location>
</feature>
<dbReference type="InterPro" id="IPR036397">
    <property type="entry name" value="RNaseH_sf"/>
</dbReference>
<dbReference type="SUPFAM" id="SSF53098">
    <property type="entry name" value="Ribonuclease H-like"/>
    <property type="match status" value="1"/>
</dbReference>
<sequence>MTKNNNNNDDIMPKWNGDLTTVDDYERDVKAYIRGTRRDERYVCGPRLWRRLEGRARQAAKDVDWDRIERDDGAAELLRHIRAKLGAQPIQDAGKYLARWIFDLRRDTGEPMPSYISRDDEAYHDVVKGFDTEYFKKQRTARLSERSKEWNTLYSELTWFLYKIEQEGPEDAADKAKELNHQLWNFIRTGLEEIPEHPDFGTDFKQATPLDQLRGWLLLQRSRLSPTERAAVISAVKGNFDYDSSGEQLRVSWPDDELTNRDKKHGKDNHRHRERGRIHASWEENSEDDDDCSYYDGDQSEATYEDADGDEDEGDPEEPLYSAQEIEEAETAFAAQQRSFEEARDLLRRVKTARKFYPDSASSRDLELDPEALDHRKDEAEGADNDAMYHPDVMEIAPRAGRPTKDHKDRASSTSSQDRERPKRGFGAYVIFGAEQDAEMEANLIRNETSRLELETTLNNKPVIKNRPKLPKKQLEKTMYLEVEKSIERRGQVHHVKLPSWPTLEKLDDWILMSVKQSSSKGFGILDIGATSSIMGIEAAENLRDIIYEQTGKNIKMDVSQKSTFIFGDGNAKTCTGKATFPLMIAGVDGELEINILDADAPLLIGVDVLSRLGAVIDCEAHSVYFKKLGRRAELLVLPSGHLALPLVRQADFGFVASLEYIIIIYEYGGTITNYAYSNIIIIYKYGDIINYVGDIITYVGDIITYVRDIIRISPGSITYGIIGVISRALSSDNIQLVLHIRMSLNREAKCRKAESQQIKLENEEMDGPWEQVDVRAPLLDSGSSAATFTSTPARPTLQRMQPQGRLIAHQDVRGHIFYTIEGSELDNSMKRMTDTFLQEHLPNWEMWSSKLLQQWTQCRRWGRIIQKVFIKTIDRVNWKLDSLGLPVQLLPERYPTWPADIEHRAKIEPRQPCTEPKQRPLSQKSAASAAAREQNQELRATIETAKLDFLTKFAEVDAFAALSSEQIHEQLSMVTLVNHLKPLCKMWGLTQTGKKEEVIDKIIAYIIEQRGTAAATIKIKKETETKKMETTAMPVGPAISAHYTQMCQHPDCKLRRCIAKNEPIVKMRLYGWCHQGRPLKGHQRQAIRAATHATRSAIFGAMCALATFGRLTMVEAYTHEDSNLGKVCDEKGYHYERLGLFNENDLSKPQGYHKAKFLLDEKRPELFVSTPPCGPWSIMQNVNQRNDQQKENLRRKRLKSQRIFENNKRLIEHQVLNLNGSALAEQPHNSRSWQKTCWKDLHKILPYEVIVDGCACGLRAPDTGELMKKRWKFLTNDRRIWVALQPLQCRGGHYHEEIESSLRTEASGSYPKMLRRRILRALTKSQNQNYFEGEVVNCLCMAATQQPPTEPTPEEDEPTLPPRDGKEAHNLTNETVKKLESYIRLVHTNLGHLPRAHLLRYLRDRGARPEVLRLARTFKCDICDAHRPPTKRPPASSAEQPQNGHEVLFDAFSWIRRSTNTNVMALAILDAGSDILYVRLIDEKPIPGTTRQVRAGDLRHIFATKWFPWMGRPKVMRYDPAGSAISDEFREWIESQGVYCLPCAADAHWQIGKIERAIEAFKEALDAFDEMVSAEVPTSEMLGLQTAARNDLIRIDGFSPLQRYAGRTPTGTTVNLSDEPNNLPLISAELQDGTFSRDAQVRRMARLAHIQTENSDRVKRAEAARFRSFKKYETGDLDAGTDLDEYFVTSQRARDTDLPGTWTFGDVQKQLDTNEVIDLSNESPPTGEETLVVLTQEAAEVVEPWRRHQDWKSDLYLDRDLPVQEPLIQPAQPEVPPGIPQEDGHEAGLPEEAEQPIEEEIVMEAPPGDDQEERASQRPIVAETDDDLDDISAPDVNDKRRIREPGTTEPPAKKQRVNAATQEAFSYYLQEGNFYSDYAYSVQQYDGMKENDELIVLDIPVSNEHAFMAYMDDPSNFVASQARKGRVEVSFKKATPEEKKLLLEAQQKECTSVLSTKAVRILSRQGIDPARLLRCRFVLTWKKDDQGNCGISIRQNEDYTCSLAQDSYSLNVEPIKIRRGRKPTEGVSDKERSDLRGRLGTVGWRAQQSAPWLSAEVSLLQAEIPTATVSTIQKINKLIRTMNDTADVVMLIPAIEQIAVVGWGDAAWAARITGESQGGEMIVLAPLSFLSGSTETVAPISWRSCKLPRVARSSTSAEVQMMTETLDEISYVRLFIYELECGQVDYTNKQHVNDAISSCPGVLVTDGKSGYDAIEKSESAGLGLRDKRTSIECLGIRQQKEQTALQIRWVHSDAMLADGLTKDRAAKVLLEFFRSGQRWRLVDDPLHRSARKRKTEGMDKLDHGKPLSADDDEAMLEALIYFARDNPYEQETPAGDIALWGTVKPLTRSVLSVNSVARGRSRCRNIDL</sequence>
<reference evidence="3" key="1">
    <citation type="submission" date="2023-10" db="EMBL/GenBank/DDBJ databases">
        <authorList>
            <person name="Chen Y."/>
            <person name="Shah S."/>
            <person name="Dougan E. K."/>
            <person name="Thang M."/>
            <person name="Chan C."/>
        </authorList>
    </citation>
    <scope>NUCLEOTIDE SEQUENCE [LARGE SCALE GENOMIC DNA]</scope>
</reference>
<dbReference type="InterPro" id="IPR012337">
    <property type="entry name" value="RNaseH-like_sf"/>
</dbReference>
<dbReference type="InterPro" id="IPR021109">
    <property type="entry name" value="Peptidase_aspartic_dom_sf"/>
</dbReference>
<dbReference type="EMBL" id="CAUYUJ010016235">
    <property type="protein sequence ID" value="CAK0863204.1"/>
    <property type="molecule type" value="Genomic_DNA"/>
</dbReference>
<feature type="region of interest" description="Disordered" evidence="1">
    <location>
        <begin position="907"/>
        <end position="934"/>
    </location>
</feature>
<dbReference type="InterPro" id="IPR001584">
    <property type="entry name" value="Integrase_cat-core"/>
</dbReference>
<feature type="domain" description="Integrase catalytic" evidence="2">
    <location>
        <begin position="1438"/>
        <end position="1618"/>
    </location>
</feature>
<feature type="compositionally biased region" description="Basic and acidic residues" evidence="1">
    <location>
        <begin position="403"/>
        <end position="422"/>
    </location>
</feature>
<evidence type="ECO:0000259" key="2">
    <source>
        <dbReference type="PROSITE" id="PS50994"/>
    </source>
</evidence>
<dbReference type="Gene3D" id="2.40.70.10">
    <property type="entry name" value="Acid Proteases"/>
    <property type="match status" value="1"/>
</dbReference>
<organism evidence="3 4">
    <name type="scientific">Prorocentrum cordatum</name>
    <dbReference type="NCBI Taxonomy" id="2364126"/>
    <lineage>
        <taxon>Eukaryota</taxon>
        <taxon>Sar</taxon>
        <taxon>Alveolata</taxon>
        <taxon>Dinophyceae</taxon>
        <taxon>Prorocentrales</taxon>
        <taxon>Prorocentraceae</taxon>
        <taxon>Prorocentrum</taxon>
    </lineage>
</organism>
<evidence type="ECO:0000313" key="4">
    <source>
        <dbReference type="Proteomes" id="UP001189429"/>
    </source>
</evidence>
<comment type="caution">
    <text evidence="3">The sequence shown here is derived from an EMBL/GenBank/DDBJ whole genome shotgun (WGS) entry which is preliminary data.</text>
</comment>
<feature type="compositionally biased region" description="Basic residues" evidence="1">
    <location>
        <begin position="262"/>
        <end position="278"/>
    </location>
</feature>
<evidence type="ECO:0000256" key="1">
    <source>
        <dbReference type="SAM" id="MobiDB-lite"/>
    </source>
</evidence>
<feature type="region of interest" description="Disordered" evidence="1">
    <location>
        <begin position="1346"/>
        <end position="1371"/>
    </location>
</feature>
<dbReference type="CDD" id="cd09272">
    <property type="entry name" value="RNase_HI_RT_Ty1"/>
    <property type="match status" value="1"/>
</dbReference>
<dbReference type="Proteomes" id="UP001189429">
    <property type="component" value="Unassembled WGS sequence"/>
</dbReference>
<feature type="region of interest" description="Disordered" evidence="1">
    <location>
        <begin position="1806"/>
        <end position="1858"/>
    </location>
</feature>
<feature type="compositionally biased region" description="Acidic residues" evidence="1">
    <location>
        <begin position="303"/>
        <end position="318"/>
    </location>
</feature>
<accession>A0ABN9UTP2</accession>
<proteinExistence type="predicted"/>
<protein>
    <recommendedName>
        <fullName evidence="2">Integrase catalytic domain-containing protein</fullName>
    </recommendedName>
</protein>
<name>A0ABN9UTP2_9DINO</name>